<dbReference type="SMART" id="SM00331">
    <property type="entry name" value="PP2C_SIG"/>
    <property type="match status" value="1"/>
</dbReference>
<dbReference type="Pfam" id="PF07228">
    <property type="entry name" value="SpoIIE"/>
    <property type="match status" value="1"/>
</dbReference>
<dbReference type="Gene3D" id="3.60.40.10">
    <property type="entry name" value="PPM-type phosphatase domain"/>
    <property type="match status" value="1"/>
</dbReference>
<feature type="domain" description="PPM-type phosphatase" evidence="3">
    <location>
        <begin position="103"/>
        <end position="319"/>
    </location>
</feature>
<proteinExistence type="predicted"/>
<dbReference type="InterPro" id="IPR052016">
    <property type="entry name" value="Bact_Sigma-Reg"/>
</dbReference>
<dbReference type="PANTHER" id="PTHR43156:SF2">
    <property type="entry name" value="STAGE II SPORULATION PROTEIN E"/>
    <property type="match status" value="1"/>
</dbReference>
<accession>A0ABT6LCD3</accession>
<dbReference type="PANTHER" id="PTHR43156">
    <property type="entry name" value="STAGE II SPORULATION PROTEIN E-RELATED"/>
    <property type="match status" value="1"/>
</dbReference>
<keyword evidence="2" id="KW-0472">Membrane</keyword>
<protein>
    <submittedName>
        <fullName evidence="4">Serine phosphatase RsbU (Regulator of sigma subunit)</fullName>
    </submittedName>
</protein>
<name>A0ABT6LCD3_9ACTN</name>
<evidence type="ECO:0000256" key="2">
    <source>
        <dbReference type="SAM" id="Phobius"/>
    </source>
</evidence>
<reference evidence="4 5" key="1">
    <citation type="submission" date="2023-04" db="EMBL/GenBank/DDBJ databases">
        <title>Forest soil microbial communities from Buena Vista Peninsula, Colon Province, Panama.</title>
        <authorList>
            <person name="Bouskill N."/>
        </authorList>
    </citation>
    <scope>NUCLEOTIDE SEQUENCE [LARGE SCALE GENOMIC DNA]</scope>
    <source>
        <strain evidence="4 5">GGS1</strain>
    </source>
</reference>
<evidence type="ECO:0000313" key="5">
    <source>
        <dbReference type="Proteomes" id="UP001160499"/>
    </source>
</evidence>
<organism evidence="4 5">
    <name type="scientific">Streptomyces pseudovenezuelae</name>
    <dbReference type="NCBI Taxonomy" id="67350"/>
    <lineage>
        <taxon>Bacteria</taxon>
        <taxon>Bacillati</taxon>
        <taxon>Actinomycetota</taxon>
        <taxon>Actinomycetes</taxon>
        <taxon>Kitasatosporales</taxon>
        <taxon>Streptomycetaceae</taxon>
        <taxon>Streptomyces</taxon>
        <taxon>Streptomyces aurantiacus group</taxon>
    </lineage>
</organism>
<dbReference type="SUPFAM" id="SSF81606">
    <property type="entry name" value="PP2C-like"/>
    <property type="match status" value="1"/>
</dbReference>
<comment type="caution">
    <text evidence="4">The sequence shown here is derived from an EMBL/GenBank/DDBJ whole genome shotgun (WGS) entry which is preliminary data.</text>
</comment>
<keyword evidence="5" id="KW-1185">Reference proteome</keyword>
<dbReference type="Proteomes" id="UP001160499">
    <property type="component" value="Unassembled WGS sequence"/>
</dbReference>
<evidence type="ECO:0000259" key="3">
    <source>
        <dbReference type="SMART" id="SM00331"/>
    </source>
</evidence>
<gene>
    <name evidence="4" type="ORF">M2283_001243</name>
</gene>
<evidence type="ECO:0000256" key="1">
    <source>
        <dbReference type="ARBA" id="ARBA00022801"/>
    </source>
</evidence>
<dbReference type="InterPro" id="IPR036457">
    <property type="entry name" value="PPM-type-like_dom_sf"/>
</dbReference>
<dbReference type="InterPro" id="IPR001932">
    <property type="entry name" value="PPM-type_phosphatase-like_dom"/>
</dbReference>
<keyword evidence="1" id="KW-0378">Hydrolase</keyword>
<sequence length="325" mass="34126">MNGHALDIGFPLGAIPPPAVLSYGPLATAVLGLVVVAVLTVPAFHFDHPGETDLLTICFVSALSVFVSYVRSRRDARPDLERTVAEAAQRAVVPPVPERVGRVRCTGPYRAAERGTLVGGDFFDVREGPHGVRAVMGDVRGHGLSAISTVASLLGAFREAALDRPDLESVAARLDRRLVVDSASAQYSELFATAVLLEFSPDACEVRIVSCGHPAPVLLHGRKATEIDLAPWTPLGLGLSDGTPSDGITLSLDPGDSLILASDGVSETRDTSGAFYPLAARLAALADEDPTALADRVRTDLVRYAPAVLDDVTILVLTPGSPDGR</sequence>
<feature type="transmembrane region" description="Helical" evidence="2">
    <location>
        <begin position="53"/>
        <end position="70"/>
    </location>
</feature>
<feature type="transmembrane region" description="Helical" evidence="2">
    <location>
        <begin position="20"/>
        <end position="41"/>
    </location>
</feature>
<keyword evidence="2" id="KW-0812">Transmembrane</keyword>
<evidence type="ECO:0000313" key="4">
    <source>
        <dbReference type="EMBL" id="MDH6213960.1"/>
    </source>
</evidence>
<keyword evidence="2" id="KW-1133">Transmembrane helix</keyword>
<dbReference type="EMBL" id="JARXVH010000002">
    <property type="protein sequence ID" value="MDH6213960.1"/>
    <property type="molecule type" value="Genomic_DNA"/>
</dbReference>